<name>A0A8S0X3M3_CYCAE</name>
<feature type="region of interest" description="Disordered" evidence="1">
    <location>
        <begin position="1"/>
        <end position="30"/>
    </location>
</feature>
<evidence type="ECO:0000256" key="1">
    <source>
        <dbReference type="SAM" id="MobiDB-lite"/>
    </source>
</evidence>
<gene>
    <name evidence="2" type="ORF">AAE3_LOCUS8271</name>
</gene>
<feature type="compositionally biased region" description="Basic and acidic residues" evidence="1">
    <location>
        <begin position="98"/>
        <end position="107"/>
    </location>
</feature>
<accession>A0A8S0X3M3</accession>
<comment type="caution">
    <text evidence="2">The sequence shown here is derived from an EMBL/GenBank/DDBJ whole genome shotgun (WGS) entry which is preliminary data.</text>
</comment>
<protein>
    <submittedName>
        <fullName evidence="2">Uncharacterized protein</fullName>
    </submittedName>
</protein>
<feature type="region of interest" description="Disordered" evidence="1">
    <location>
        <begin position="95"/>
        <end position="115"/>
    </location>
</feature>
<evidence type="ECO:0000313" key="2">
    <source>
        <dbReference type="EMBL" id="CAA7266102.1"/>
    </source>
</evidence>
<dbReference type="AlphaFoldDB" id="A0A8S0X3M3"/>
<organism evidence="2 3">
    <name type="scientific">Cyclocybe aegerita</name>
    <name type="common">Black poplar mushroom</name>
    <name type="synonym">Agrocybe aegerita</name>
    <dbReference type="NCBI Taxonomy" id="1973307"/>
    <lineage>
        <taxon>Eukaryota</taxon>
        <taxon>Fungi</taxon>
        <taxon>Dikarya</taxon>
        <taxon>Basidiomycota</taxon>
        <taxon>Agaricomycotina</taxon>
        <taxon>Agaricomycetes</taxon>
        <taxon>Agaricomycetidae</taxon>
        <taxon>Agaricales</taxon>
        <taxon>Agaricineae</taxon>
        <taxon>Bolbitiaceae</taxon>
        <taxon>Cyclocybe</taxon>
    </lineage>
</organism>
<keyword evidence="3" id="KW-1185">Reference proteome</keyword>
<proteinExistence type="predicted"/>
<dbReference type="EMBL" id="CACVBS010000052">
    <property type="protein sequence ID" value="CAA7266102.1"/>
    <property type="molecule type" value="Genomic_DNA"/>
</dbReference>
<dbReference type="Proteomes" id="UP000467700">
    <property type="component" value="Unassembled WGS sequence"/>
</dbReference>
<sequence>MASDHPIPINGSLKVRPDLPLGNGSDESNIGGKIFRWSTKQDRLAKLKLDAHENNNAIWSIKTASDIWENFAMAMDTCSKSTTPKTMIRSRRLVANDNSDRGGEKYVSHGLSPLS</sequence>
<reference evidence="2 3" key="1">
    <citation type="submission" date="2020-01" db="EMBL/GenBank/DDBJ databases">
        <authorList>
            <person name="Gupta K D."/>
        </authorList>
    </citation>
    <scope>NUCLEOTIDE SEQUENCE [LARGE SCALE GENOMIC DNA]</scope>
</reference>
<evidence type="ECO:0000313" key="3">
    <source>
        <dbReference type="Proteomes" id="UP000467700"/>
    </source>
</evidence>